<dbReference type="Proteomes" id="UP000199073">
    <property type="component" value="Unassembled WGS sequence"/>
</dbReference>
<dbReference type="STRING" id="91360.SAMN05660330_01791"/>
<dbReference type="EMBL" id="FNJI01000010">
    <property type="protein sequence ID" value="SDP09376.1"/>
    <property type="molecule type" value="Genomic_DNA"/>
</dbReference>
<proteinExistence type="predicted"/>
<protein>
    <submittedName>
        <fullName evidence="3">Uncharacterized protein</fullName>
    </submittedName>
</protein>
<gene>
    <name evidence="3" type="ORF">SAMN05660330_01791</name>
</gene>
<evidence type="ECO:0000313" key="3">
    <source>
        <dbReference type="EMBL" id="SDP09376.1"/>
    </source>
</evidence>
<feature type="region of interest" description="Disordered" evidence="1">
    <location>
        <begin position="1"/>
        <end position="21"/>
    </location>
</feature>
<feature type="compositionally biased region" description="Polar residues" evidence="1">
    <location>
        <begin position="119"/>
        <end position="131"/>
    </location>
</feature>
<evidence type="ECO:0000256" key="2">
    <source>
        <dbReference type="SAM" id="Phobius"/>
    </source>
</evidence>
<accession>A0A1H0PXY4</accession>
<keyword evidence="2" id="KW-0812">Transmembrane</keyword>
<name>A0A1H0PXY4_9BACT</name>
<keyword evidence="4" id="KW-1185">Reference proteome</keyword>
<keyword evidence="2" id="KW-0472">Membrane</keyword>
<dbReference type="AlphaFoldDB" id="A0A1H0PXY4"/>
<evidence type="ECO:0000256" key="1">
    <source>
        <dbReference type="SAM" id="MobiDB-lite"/>
    </source>
</evidence>
<sequence>MVPMSQENKTDEKPVRQSRTRRRSNIPVKSILLIVIIICFGFYFYLKKSSRDVVAPYSPGQAMQEITPEADTGRIEIKAGNSEEAPEKEVNEDNGQDPGGADSDGQANEQAAPSAVARQPQTSQPSGDDNDTISFDYQYLHHVKTLNEFYHHLDRQPYMKEFNLPADSKIHFSRLIQQLIDHPPTVTRETDDLFTLLKNTAHFFRILGKENIVVLKGILDREKDSLETMLESFYALTSQPQLLRSEYSINLRSEPLYDYASFLINTMGGRLYLFRRDSSSRMAVTFYAILVIDRANDEGNSRHGIDLRPAISSLIEEMENGGKRLKFRQEYLEKLYTLEEKYN</sequence>
<evidence type="ECO:0000313" key="4">
    <source>
        <dbReference type="Proteomes" id="UP000199073"/>
    </source>
</evidence>
<keyword evidence="2" id="KW-1133">Transmembrane helix</keyword>
<reference evidence="3 4" key="1">
    <citation type="submission" date="2016-10" db="EMBL/GenBank/DDBJ databases">
        <authorList>
            <person name="de Groot N.N."/>
        </authorList>
    </citation>
    <scope>NUCLEOTIDE SEQUENCE [LARGE SCALE GENOMIC DNA]</scope>
    <source>
        <strain evidence="3 4">DSM 12130</strain>
    </source>
</reference>
<feature type="region of interest" description="Disordered" evidence="1">
    <location>
        <begin position="80"/>
        <end position="131"/>
    </location>
</feature>
<feature type="transmembrane region" description="Helical" evidence="2">
    <location>
        <begin position="26"/>
        <end position="46"/>
    </location>
</feature>
<organism evidence="3 4">
    <name type="scientific">Desulforhopalus singaporensis</name>
    <dbReference type="NCBI Taxonomy" id="91360"/>
    <lineage>
        <taxon>Bacteria</taxon>
        <taxon>Pseudomonadati</taxon>
        <taxon>Thermodesulfobacteriota</taxon>
        <taxon>Desulfobulbia</taxon>
        <taxon>Desulfobulbales</taxon>
        <taxon>Desulfocapsaceae</taxon>
        <taxon>Desulforhopalus</taxon>
    </lineage>
</organism>